<feature type="region of interest" description="Disordered" evidence="4">
    <location>
        <begin position="1"/>
        <end position="43"/>
    </location>
</feature>
<dbReference type="CDD" id="cd22907">
    <property type="entry name" value="HFD_NFYB"/>
    <property type="match status" value="1"/>
</dbReference>
<dbReference type="InterPro" id="IPR003958">
    <property type="entry name" value="CBFA_NFYB_domain"/>
</dbReference>
<dbReference type="PANTHER" id="PTHR11064:SF115">
    <property type="entry name" value="NUCLEAR TRANSCRIPTION FACTOR Y SUBUNIT B-9"/>
    <property type="match status" value="1"/>
</dbReference>
<accession>A0ABD1HJK9</accession>
<dbReference type="PANTHER" id="PTHR11064">
    <property type="entry name" value="CCAAT-BINDING TRANSCRIPTION FACTOR-RELATED"/>
    <property type="match status" value="1"/>
</dbReference>
<proteinExistence type="inferred from homology"/>
<evidence type="ECO:0000313" key="7">
    <source>
        <dbReference type="Proteomes" id="UP001567538"/>
    </source>
</evidence>
<sequence length="174" mass="18269">MESGGRFNSHHVASRSEGGAAAGGGGEKKEAAAVQQGPTRRSGEYMPVANVTRIMRRALPPNAKIADDAKETIQECVTEFIAYVTTEANSRCHGECRKTITPEDVVGAMEALGFHNYSDTLSLFLSNYRAQDPLRRPMQPARGRGAGGGGGSGSGGGGEGSSSGAEFEQFNLFK</sequence>
<dbReference type="Gene3D" id="1.10.20.10">
    <property type="entry name" value="Histone, subunit A"/>
    <property type="match status" value="1"/>
</dbReference>
<feature type="compositionally biased region" description="Gly residues" evidence="4">
    <location>
        <begin position="144"/>
        <end position="161"/>
    </location>
</feature>
<keyword evidence="2" id="KW-0805">Transcription regulation</keyword>
<dbReference type="PRINTS" id="PR00615">
    <property type="entry name" value="CCAATSUBUNTA"/>
</dbReference>
<evidence type="ECO:0000256" key="1">
    <source>
        <dbReference type="ARBA" id="ARBA00009053"/>
    </source>
</evidence>
<dbReference type="InterPro" id="IPR009072">
    <property type="entry name" value="Histone-fold"/>
</dbReference>
<dbReference type="SUPFAM" id="SSF47113">
    <property type="entry name" value="Histone-fold"/>
    <property type="match status" value="1"/>
</dbReference>
<evidence type="ECO:0000313" key="6">
    <source>
        <dbReference type="EMBL" id="KAL1556160.1"/>
    </source>
</evidence>
<reference evidence="6 7" key="1">
    <citation type="submission" date="2024-06" db="EMBL/GenBank/DDBJ databases">
        <title>A chromosome level genome sequence of Diviner's sage (Salvia divinorum).</title>
        <authorList>
            <person name="Ford S.A."/>
            <person name="Ro D.-K."/>
            <person name="Ness R.W."/>
            <person name="Phillips M.A."/>
        </authorList>
    </citation>
    <scope>NUCLEOTIDE SEQUENCE [LARGE SCALE GENOMIC DNA]</scope>
    <source>
        <strain evidence="6">SAF-2024a</strain>
        <tissue evidence="6">Leaf</tissue>
    </source>
</reference>
<keyword evidence="3" id="KW-0804">Transcription</keyword>
<protein>
    <submittedName>
        <fullName evidence="6">Nuclear transcription factor Y subunit B-1-like</fullName>
    </submittedName>
</protein>
<evidence type="ECO:0000256" key="4">
    <source>
        <dbReference type="SAM" id="MobiDB-lite"/>
    </source>
</evidence>
<evidence type="ECO:0000259" key="5">
    <source>
        <dbReference type="Pfam" id="PF00808"/>
    </source>
</evidence>
<evidence type="ECO:0000256" key="3">
    <source>
        <dbReference type="ARBA" id="ARBA00023163"/>
    </source>
</evidence>
<dbReference type="Pfam" id="PF00808">
    <property type="entry name" value="CBFD_NFYB_HMF"/>
    <property type="match status" value="1"/>
</dbReference>
<dbReference type="Proteomes" id="UP001567538">
    <property type="component" value="Unassembled WGS sequence"/>
</dbReference>
<dbReference type="InterPro" id="IPR027113">
    <property type="entry name" value="Transc_fact_NFYB/HAP3"/>
</dbReference>
<gene>
    <name evidence="6" type="ORF">AAHA92_11818</name>
</gene>
<organism evidence="6 7">
    <name type="scientific">Salvia divinorum</name>
    <name type="common">Maria pastora</name>
    <name type="synonym">Diviner's sage</name>
    <dbReference type="NCBI Taxonomy" id="28513"/>
    <lineage>
        <taxon>Eukaryota</taxon>
        <taxon>Viridiplantae</taxon>
        <taxon>Streptophyta</taxon>
        <taxon>Embryophyta</taxon>
        <taxon>Tracheophyta</taxon>
        <taxon>Spermatophyta</taxon>
        <taxon>Magnoliopsida</taxon>
        <taxon>eudicotyledons</taxon>
        <taxon>Gunneridae</taxon>
        <taxon>Pentapetalae</taxon>
        <taxon>asterids</taxon>
        <taxon>lamiids</taxon>
        <taxon>Lamiales</taxon>
        <taxon>Lamiaceae</taxon>
        <taxon>Nepetoideae</taxon>
        <taxon>Mentheae</taxon>
        <taxon>Salviinae</taxon>
        <taxon>Salvia</taxon>
        <taxon>Salvia subgen. Calosphace</taxon>
    </lineage>
</organism>
<dbReference type="AlphaFoldDB" id="A0ABD1HJK9"/>
<evidence type="ECO:0000256" key="2">
    <source>
        <dbReference type="ARBA" id="ARBA00023015"/>
    </source>
</evidence>
<comment type="caution">
    <text evidence="6">The sequence shown here is derived from an EMBL/GenBank/DDBJ whole genome shotgun (WGS) entry which is preliminary data.</text>
</comment>
<keyword evidence="7" id="KW-1185">Reference proteome</keyword>
<dbReference type="EMBL" id="JBEAFC010000005">
    <property type="protein sequence ID" value="KAL1556160.1"/>
    <property type="molecule type" value="Genomic_DNA"/>
</dbReference>
<feature type="region of interest" description="Disordered" evidence="4">
    <location>
        <begin position="135"/>
        <end position="174"/>
    </location>
</feature>
<comment type="similarity">
    <text evidence="1">Belongs to the NFYB/HAP3 subunit family.</text>
</comment>
<feature type="domain" description="Transcription factor CBF/NF-Y/archaeal histone" evidence="5">
    <location>
        <begin position="46"/>
        <end position="109"/>
    </location>
</feature>
<name>A0ABD1HJK9_SALDI</name>